<dbReference type="PANTHER" id="PTHR47510:SF3">
    <property type="entry name" value="ENDO_EXONUCLEASE_PHOSPHATASE DOMAIN-CONTAINING PROTEIN"/>
    <property type="match status" value="1"/>
</dbReference>
<dbReference type="EMBL" id="JAROKS010000022">
    <property type="protein sequence ID" value="KAK1788584.1"/>
    <property type="molecule type" value="Genomic_DNA"/>
</dbReference>
<proteinExistence type="predicted"/>
<comment type="caution">
    <text evidence="1">The sequence shown here is derived from an EMBL/GenBank/DDBJ whole genome shotgun (WGS) entry which is preliminary data.</text>
</comment>
<protein>
    <recommendedName>
        <fullName evidence="3">Reverse transcriptase domain-containing protein</fullName>
    </recommendedName>
</protein>
<dbReference type="PANTHER" id="PTHR47510">
    <property type="entry name" value="REVERSE TRANSCRIPTASE DOMAIN-CONTAINING PROTEIN"/>
    <property type="match status" value="1"/>
</dbReference>
<dbReference type="AlphaFoldDB" id="A0AAD9DQ33"/>
<keyword evidence="2" id="KW-1185">Reference proteome</keyword>
<evidence type="ECO:0008006" key="3">
    <source>
        <dbReference type="Google" id="ProtNLM"/>
    </source>
</evidence>
<organism evidence="1 2">
    <name type="scientific">Electrophorus voltai</name>
    <dbReference type="NCBI Taxonomy" id="2609070"/>
    <lineage>
        <taxon>Eukaryota</taxon>
        <taxon>Metazoa</taxon>
        <taxon>Chordata</taxon>
        <taxon>Craniata</taxon>
        <taxon>Vertebrata</taxon>
        <taxon>Euteleostomi</taxon>
        <taxon>Actinopterygii</taxon>
        <taxon>Neopterygii</taxon>
        <taxon>Teleostei</taxon>
        <taxon>Ostariophysi</taxon>
        <taxon>Gymnotiformes</taxon>
        <taxon>Gymnotoidei</taxon>
        <taxon>Gymnotidae</taxon>
        <taxon>Electrophorus</taxon>
    </lineage>
</organism>
<dbReference type="Proteomes" id="UP001239994">
    <property type="component" value="Unassembled WGS sequence"/>
</dbReference>
<evidence type="ECO:0000313" key="2">
    <source>
        <dbReference type="Proteomes" id="UP001239994"/>
    </source>
</evidence>
<sequence length="307" mass="34416">MVTLEEYTASETGYISKCTDDVTVSKTIIAYPNQKPWMTAEVGMLLRTQDSAFRTGDRDTLRKARAHLPRVIREAKHAHAQRIHGHFQDTREGIQAITNYRKTSPSCDSDATLPDALNDFYARFEAQNNVAAEKFIPPQNDQVLCLTADDVRHTLRVLNPWKAAGPYNIPGRVLRECADQLADVLTDIFSISLNCTIVPTCFKTTTIVPVPKKPTVSCLSDYRPIALTSIIMKCFKRLFMIHIKTQLPPSLDPLQFANRSNRSTDDATSSTLHLALTHLDKKGTYIRMLFIDFSQSRSGAALPTPPH</sequence>
<gene>
    <name evidence="1" type="ORF">P4O66_002663</name>
</gene>
<name>A0AAD9DQ33_9TELE</name>
<reference evidence="1" key="1">
    <citation type="submission" date="2023-03" db="EMBL/GenBank/DDBJ databases">
        <title>Electrophorus voltai genome.</title>
        <authorList>
            <person name="Bian C."/>
        </authorList>
    </citation>
    <scope>NUCLEOTIDE SEQUENCE</scope>
    <source>
        <strain evidence="1">CB-2022</strain>
        <tissue evidence="1">Muscle</tissue>
    </source>
</reference>
<evidence type="ECO:0000313" key="1">
    <source>
        <dbReference type="EMBL" id="KAK1788584.1"/>
    </source>
</evidence>
<accession>A0AAD9DQ33</accession>